<organism evidence="2 3">
    <name type="scientific">Camelus ferus</name>
    <name type="common">Wild bactrian camel</name>
    <name type="synonym">Camelus bactrianus ferus</name>
    <dbReference type="NCBI Taxonomy" id="419612"/>
    <lineage>
        <taxon>Eukaryota</taxon>
        <taxon>Metazoa</taxon>
        <taxon>Chordata</taxon>
        <taxon>Craniata</taxon>
        <taxon>Vertebrata</taxon>
        <taxon>Euteleostomi</taxon>
        <taxon>Mammalia</taxon>
        <taxon>Eutheria</taxon>
        <taxon>Laurasiatheria</taxon>
        <taxon>Artiodactyla</taxon>
        <taxon>Tylopoda</taxon>
        <taxon>Camelidae</taxon>
        <taxon>Camelus</taxon>
    </lineage>
</organism>
<proteinExistence type="predicted"/>
<evidence type="ECO:0000313" key="2">
    <source>
        <dbReference type="Proteomes" id="UP000694856"/>
    </source>
</evidence>
<sequence>MDPRPLHAASSTGSASAPRAVPGARGSSAGHVGAAPPGGAAASRSRPPSAGDAALELPPEPGKTETGRRPSSAPASCPPQSQAPPSSWSSRRGRRCGPLGRGSEGSGAPAPRRQRRAEREGERQASSAARRAGGGPAAPARPWPGSPENASCAPLRPLPTPAPRARGPPELLASPPSSSCGRPAAGCARTRRRRRRRSPRAGGKGGAGARGPRRLAPGGAQRGM</sequence>
<reference evidence="3" key="1">
    <citation type="submission" date="2025-08" db="UniProtKB">
        <authorList>
            <consortium name="RefSeq"/>
        </authorList>
    </citation>
    <scope>IDENTIFICATION</scope>
    <source>
        <tissue evidence="3">Ear skin</tissue>
    </source>
</reference>
<dbReference type="GeneID" id="116659978"/>
<feature type="compositionally biased region" description="Low complexity" evidence="1">
    <location>
        <begin position="214"/>
        <end position="224"/>
    </location>
</feature>
<keyword evidence="2" id="KW-1185">Reference proteome</keyword>
<feature type="compositionally biased region" description="Basic residues" evidence="1">
    <location>
        <begin position="189"/>
        <end position="199"/>
    </location>
</feature>
<evidence type="ECO:0000256" key="1">
    <source>
        <dbReference type="SAM" id="MobiDB-lite"/>
    </source>
</evidence>
<dbReference type="Proteomes" id="UP000694856">
    <property type="component" value="Chromosome 26"/>
</dbReference>
<dbReference type="RefSeq" id="XP_032324288.1">
    <property type="nucleotide sequence ID" value="XM_032468397.1"/>
</dbReference>
<name>A0A8B8S252_CAMFR</name>
<dbReference type="AlphaFoldDB" id="A0A8B8S252"/>
<feature type="compositionally biased region" description="Low complexity" evidence="1">
    <location>
        <begin position="163"/>
        <end position="188"/>
    </location>
</feature>
<feature type="region of interest" description="Disordered" evidence="1">
    <location>
        <begin position="1"/>
        <end position="224"/>
    </location>
</feature>
<feature type="compositionally biased region" description="Low complexity" evidence="1">
    <location>
        <begin position="26"/>
        <end position="54"/>
    </location>
</feature>
<accession>A0A8B8S252</accession>
<gene>
    <name evidence="3" type="primary">LOC116659978</name>
</gene>
<dbReference type="KEGG" id="cfr:116659978"/>
<evidence type="ECO:0000313" key="3">
    <source>
        <dbReference type="RefSeq" id="XP_032324288.1"/>
    </source>
</evidence>
<protein>
    <submittedName>
        <fullName evidence="3">Uncharacterized protein LOC116659978</fullName>
    </submittedName>
</protein>
<feature type="compositionally biased region" description="Low complexity" evidence="1">
    <location>
        <begin position="70"/>
        <end position="90"/>
    </location>
</feature>